<evidence type="ECO:0008006" key="5">
    <source>
        <dbReference type="Google" id="ProtNLM"/>
    </source>
</evidence>
<name>A0AA36MA03_CYLNA</name>
<feature type="compositionally biased region" description="Polar residues" evidence="1">
    <location>
        <begin position="266"/>
        <end position="277"/>
    </location>
</feature>
<feature type="chain" id="PRO_5041379617" description="Secreted protein" evidence="2">
    <location>
        <begin position="18"/>
        <end position="315"/>
    </location>
</feature>
<comment type="caution">
    <text evidence="3">The sequence shown here is derived from an EMBL/GenBank/DDBJ whole genome shotgun (WGS) entry which is preliminary data.</text>
</comment>
<feature type="region of interest" description="Disordered" evidence="1">
    <location>
        <begin position="148"/>
        <end position="315"/>
    </location>
</feature>
<feature type="compositionally biased region" description="Basic and acidic residues" evidence="1">
    <location>
        <begin position="150"/>
        <end position="161"/>
    </location>
</feature>
<dbReference type="Proteomes" id="UP001176961">
    <property type="component" value="Unassembled WGS sequence"/>
</dbReference>
<proteinExistence type="predicted"/>
<dbReference type="AlphaFoldDB" id="A0AA36MA03"/>
<feature type="compositionally biased region" description="Basic and acidic residues" evidence="1">
    <location>
        <begin position="292"/>
        <end position="303"/>
    </location>
</feature>
<dbReference type="EMBL" id="CATQJL010000316">
    <property type="protein sequence ID" value="CAJ0605059.1"/>
    <property type="molecule type" value="Genomic_DNA"/>
</dbReference>
<keyword evidence="4" id="KW-1185">Reference proteome</keyword>
<evidence type="ECO:0000313" key="4">
    <source>
        <dbReference type="Proteomes" id="UP001176961"/>
    </source>
</evidence>
<sequence>MRLYIFLFLVQTGTVLSKQNKGNEQNCENKMYEYNLHTYKCDIEDGEFDSSYADLLKDYFTNNYNMTPSFPLTRVSCALENHVNIPKGCGFTFYTATFRGRLTREQKLRQLAEGMKHELDVITRRKPGETVSFFLNCYGGTHRVTCAAKTDSKKRNKEKCTSQKRPGQKTPEESRAAPTAKVASGAAVPRSKERESLKHSPPVDSPGKGGLVGTPEKEQPGPSHSAGSPDEGGPHNQSIPASLGEGRQGEHSRPPTASLMEEELSSRSQVKAGSHRSSPPGPEMDEAGEPPATKDEGGSRHSPGEGLEGSSLTEA</sequence>
<organism evidence="3 4">
    <name type="scientific">Cylicocyclus nassatus</name>
    <name type="common">Nematode worm</name>
    <dbReference type="NCBI Taxonomy" id="53992"/>
    <lineage>
        <taxon>Eukaryota</taxon>
        <taxon>Metazoa</taxon>
        <taxon>Ecdysozoa</taxon>
        <taxon>Nematoda</taxon>
        <taxon>Chromadorea</taxon>
        <taxon>Rhabditida</taxon>
        <taxon>Rhabditina</taxon>
        <taxon>Rhabditomorpha</taxon>
        <taxon>Strongyloidea</taxon>
        <taxon>Strongylidae</taxon>
        <taxon>Cylicocyclus</taxon>
    </lineage>
</organism>
<gene>
    <name evidence="3" type="ORF">CYNAS_LOCUS17042</name>
</gene>
<evidence type="ECO:0000256" key="1">
    <source>
        <dbReference type="SAM" id="MobiDB-lite"/>
    </source>
</evidence>
<keyword evidence="2" id="KW-0732">Signal</keyword>
<evidence type="ECO:0000256" key="2">
    <source>
        <dbReference type="SAM" id="SignalP"/>
    </source>
</evidence>
<reference evidence="3" key="1">
    <citation type="submission" date="2023-07" db="EMBL/GenBank/DDBJ databases">
        <authorList>
            <consortium name="CYATHOMIX"/>
        </authorList>
    </citation>
    <scope>NUCLEOTIDE SEQUENCE</scope>
    <source>
        <strain evidence="3">N/A</strain>
    </source>
</reference>
<accession>A0AA36MA03</accession>
<feature type="signal peptide" evidence="2">
    <location>
        <begin position="1"/>
        <end position="17"/>
    </location>
</feature>
<protein>
    <recommendedName>
        <fullName evidence="5">Secreted protein</fullName>
    </recommendedName>
</protein>
<evidence type="ECO:0000313" key="3">
    <source>
        <dbReference type="EMBL" id="CAJ0605059.1"/>
    </source>
</evidence>